<dbReference type="PROSITE" id="PS50206">
    <property type="entry name" value="RHODANESE_3"/>
    <property type="match status" value="1"/>
</dbReference>
<dbReference type="PANTHER" id="PTHR44086:SF10">
    <property type="entry name" value="THIOSULFATE SULFURTRANSFERASE_RHODANESE-LIKE DOMAIN-CONTAINING PROTEIN 3"/>
    <property type="match status" value="1"/>
</dbReference>
<dbReference type="InterPro" id="IPR036873">
    <property type="entry name" value="Rhodanese-like_dom_sf"/>
</dbReference>
<sequence length="179" mass="19972">MDSKVEQLSINNVKEFVSKRRYLVPLALVSAMLIASAGTLSIIAYQHQMSLPVYLQSFSTPQISVEALASGKLKSIVLIDVRSPEEYQEDRIGNSELVPLVEIEGATGIQQVQNILERSEKVHQTKPTLILYCTSGMRSIAANKYLRDRGYQALTLTGGITAWRKQFTRSQDLQILSTK</sequence>
<dbReference type="GO" id="GO:0004792">
    <property type="term" value="F:thiosulfate-cyanide sulfurtransferase activity"/>
    <property type="evidence" value="ECO:0007669"/>
    <property type="project" value="TreeGrafter"/>
</dbReference>
<gene>
    <name evidence="3" type="ORF">DCF19_06375</name>
</gene>
<feature type="transmembrane region" description="Helical" evidence="1">
    <location>
        <begin position="22"/>
        <end position="45"/>
    </location>
</feature>
<evidence type="ECO:0000313" key="3">
    <source>
        <dbReference type="EMBL" id="PZO42663.1"/>
    </source>
</evidence>
<dbReference type="AlphaFoldDB" id="A0A2W4WC54"/>
<accession>A0A2W4WC54</accession>
<organism evidence="3 4">
    <name type="scientific">Pseudanabaena frigida</name>
    <dbReference type="NCBI Taxonomy" id="945775"/>
    <lineage>
        <taxon>Bacteria</taxon>
        <taxon>Bacillati</taxon>
        <taxon>Cyanobacteriota</taxon>
        <taxon>Cyanophyceae</taxon>
        <taxon>Pseudanabaenales</taxon>
        <taxon>Pseudanabaenaceae</taxon>
        <taxon>Pseudanabaena</taxon>
    </lineage>
</organism>
<proteinExistence type="predicted"/>
<keyword evidence="1" id="KW-0812">Transmembrane</keyword>
<dbReference type="Gene3D" id="3.40.250.10">
    <property type="entry name" value="Rhodanese-like domain"/>
    <property type="match status" value="1"/>
</dbReference>
<dbReference type="SUPFAM" id="SSF52821">
    <property type="entry name" value="Rhodanese/Cell cycle control phosphatase"/>
    <property type="match status" value="1"/>
</dbReference>
<evidence type="ECO:0000256" key="1">
    <source>
        <dbReference type="SAM" id="Phobius"/>
    </source>
</evidence>
<reference evidence="3 4" key="2">
    <citation type="submission" date="2018-06" db="EMBL/GenBank/DDBJ databases">
        <title>Metagenomic assembly of (sub)arctic Cyanobacteria and their associated microbiome from non-axenic cultures.</title>
        <authorList>
            <person name="Baurain D."/>
        </authorList>
    </citation>
    <scope>NUCLEOTIDE SEQUENCE [LARGE SCALE GENOMIC DNA]</scope>
    <source>
        <strain evidence="3">ULC066bin1</strain>
    </source>
</reference>
<feature type="domain" description="Rhodanese" evidence="2">
    <location>
        <begin position="72"/>
        <end position="172"/>
    </location>
</feature>
<dbReference type="InterPro" id="IPR001763">
    <property type="entry name" value="Rhodanese-like_dom"/>
</dbReference>
<dbReference type="Proteomes" id="UP000249467">
    <property type="component" value="Unassembled WGS sequence"/>
</dbReference>
<dbReference type="PANTHER" id="PTHR44086">
    <property type="entry name" value="THIOSULFATE SULFURTRANSFERASE RDL2, MITOCHONDRIAL-RELATED"/>
    <property type="match status" value="1"/>
</dbReference>
<dbReference type="CDD" id="cd00158">
    <property type="entry name" value="RHOD"/>
    <property type="match status" value="1"/>
</dbReference>
<dbReference type="EMBL" id="QBML01000006">
    <property type="protein sequence ID" value="PZO42663.1"/>
    <property type="molecule type" value="Genomic_DNA"/>
</dbReference>
<comment type="caution">
    <text evidence="3">The sequence shown here is derived from an EMBL/GenBank/DDBJ whole genome shotgun (WGS) entry which is preliminary data.</text>
</comment>
<evidence type="ECO:0000259" key="2">
    <source>
        <dbReference type="PROSITE" id="PS50206"/>
    </source>
</evidence>
<dbReference type="SMART" id="SM00450">
    <property type="entry name" value="RHOD"/>
    <property type="match status" value="1"/>
</dbReference>
<keyword evidence="1" id="KW-0472">Membrane</keyword>
<keyword evidence="1" id="KW-1133">Transmembrane helix</keyword>
<reference evidence="3 4" key="1">
    <citation type="submission" date="2018-04" db="EMBL/GenBank/DDBJ databases">
        <authorList>
            <person name="Go L.Y."/>
            <person name="Mitchell J.A."/>
        </authorList>
    </citation>
    <scope>NUCLEOTIDE SEQUENCE [LARGE SCALE GENOMIC DNA]</scope>
    <source>
        <strain evidence="3">ULC066bin1</strain>
    </source>
</reference>
<name>A0A2W4WC54_9CYAN</name>
<evidence type="ECO:0000313" key="4">
    <source>
        <dbReference type="Proteomes" id="UP000249467"/>
    </source>
</evidence>
<protein>
    <recommendedName>
        <fullName evidence="2">Rhodanese domain-containing protein</fullName>
    </recommendedName>
</protein>
<dbReference type="Pfam" id="PF00581">
    <property type="entry name" value="Rhodanese"/>
    <property type="match status" value="1"/>
</dbReference>